<dbReference type="EMBL" id="JBFXLU010000077">
    <property type="protein sequence ID" value="KAL2844831.1"/>
    <property type="molecule type" value="Genomic_DNA"/>
</dbReference>
<feature type="transmembrane region" description="Helical" evidence="1">
    <location>
        <begin position="175"/>
        <end position="193"/>
    </location>
</feature>
<evidence type="ECO:0000313" key="3">
    <source>
        <dbReference type="Proteomes" id="UP001610446"/>
    </source>
</evidence>
<feature type="transmembrane region" description="Helical" evidence="1">
    <location>
        <begin position="133"/>
        <end position="155"/>
    </location>
</feature>
<sequence length="426" mass="47405">MESPAPSAASASVVTLRKSRRGRYRCVSHASLKNNLLAGVGYLELANAGDFAANVWNEIPVPRHAMILMAIGGPIALSVSLVAARDYYLSWQNVKILLSERKALNVSPCPDKTTEGVLGVNFRELGTELIDRMFMDLLLGIGALLVGTGTIMAIWGANRRVFEASNLMSGFIGNGFAAFFGLVNAVWSAYLVYRFQVRYSACLANPAIAPIRMRVLQRYRRLQWHSAINGFNGLVAGMASMVTARMWWGYVVLIPCVMAMIAGNLFWRRKLGYNRPIKLDLCHDVLEDEKPQEHDACCDILDTMTSTTVAQHTLPGIVRTAGVNVLLAFIVLNQLFESFCVWVSREWPDHRAFNPPEKTLHISHYDLLGGPGEDQARMAAECRRFLSKVGSTLLEHRQRYLLELAGEVAWKEQTERNTNANSNDSL</sequence>
<gene>
    <name evidence="2" type="ORF">BJY01DRAFT_263803</name>
</gene>
<reference evidence="2 3" key="1">
    <citation type="submission" date="2024-07" db="EMBL/GenBank/DDBJ databases">
        <title>Section-level genome sequencing and comparative genomics of Aspergillus sections Usti and Cavernicolus.</title>
        <authorList>
            <consortium name="Lawrence Berkeley National Laboratory"/>
            <person name="Nybo J.L."/>
            <person name="Vesth T.C."/>
            <person name="Theobald S."/>
            <person name="Frisvad J.C."/>
            <person name="Larsen T.O."/>
            <person name="Kjaerboelling I."/>
            <person name="Rothschild-Mancinelli K."/>
            <person name="Lyhne E.K."/>
            <person name="Kogle M.E."/>
            <person name="Barry K."/>
            <person name="Clum A."/>
            <person name="Na H."/>
            <person name="Ledsgaard L."/>
            <person name="Lin J."/>
            <person name="Lipzen A."/>
            <person name="Kuo A."/>
            <person name="Riley R."/>
            <person name="Mondo S."/>
            <person name="Labutti K."/>
            <person name="Haridas S."/>
            <person name="Pangalinan J."/>
            <person name="Salamov A.A."/>
            <person name="Simmons B.A."/>
            <person name="Magnuson J.K."/>
            <person name="Chen J."/>
            <person name="Drula E."/>
            <person name="Henrissat B."/>
            <person name="Wiebenga A."/>
            <person name="Lubbers R.J."/>
            <person name="Gomes A.C."/>
            <person name="Makela M.R."/>
            <person name="Stajich J."/>
            <person name="Grigoriev I.V."/>
            <person name="Mortensen U.H."/>
            <person name="De Vries R.P."/>
            <person name="Baker S.E."/>
            <person name="Andersen M.R."/>
        </authorList>
    </citation>
    <scope>NUCLEOTIDE SEQUENCE [LARGE SCALE GENOMIC DNA]</scope>
    <source>
        <strain evidence="2 3">CBS 123904</strain>
    </source>
</reference>
<evidence type="ECO:0000256" key="1">
    <source>
        <dbReference type="SAM" id="Phobius"/>
    </source>
</evidence>
<feature type="transmembrane region" description="Helical" evidence="1">
    <location>
        <begin position="222"/>
        <end position="241"/>
    </location>
</feature>
<keyword evidence="3" id="KW-1185">Reference proteome</keyword>
<feature type="transmembrane region" description="Helical" evidence="1">
    <location>
        <begin position="65"/>
        <end position="84"/>
    </location>
</feature>
<keyword evidence="1" id="KW-0472">Membrane</keyword>
<comment type="caution">
    <text evidence="2">The sequence shown here is derived from an EMBL/GenBank/DDBJ whole genome shotgun (WGS) entry which is preliminary data.</text>
</comment>
<organism evidence="2 3">
    <name type="scientific">Aspergillus pseudoustus</name>
    <dbReference type="NCBI Taxonomy" id="1810923"/>
    <lineage>
        <taxon>Eukaryota</taxon>
        <taxon>Fungi</taxon>
        <taxon>Dikarya</taxon>
        <taxon>Ascomycota</taxon>
        <taxon>Pezizomycotina</taxon>
        <taxon>Eurotiomycetes</taxon>
        <taxon>Eurotiomycetidae</taxon>
        <taxon>Eurotiales</taxon>
        <taxon>Aspergillaceae</taxon>
        <taxon>Aspergillus</taxon>
        <taxon>Aspergillus subgen. Nidulantes</taxon>
    </lineage>
</organism>
<keyword evidence="1" id="KW-1133">Transmembrane helix</keyword>
<evidence type="ECO:0000313" key="2">
    <source>
        <dbReference type="EMBL" id="KAL2844831.1"/>
    </source>
</evidence>
<accession>A0ABR4JXR2</accession>
<dbReference type="Proteomes" id="UP001610446">
    <property type="component" value="Unassembled WGS sequence"/>
</dbReference>
<proteinExistence type="predicted"/>
<keyword evidence="1" id="KW-0812">Transmembrane</keyword>
<feature type="transmembrane region" description="Helical" evidence="1">
    <location>
        <begin position="247"/>
        <end position="267"/>
    </location>
</feature>
<name>A0ABR4JXR2_9EURO</name>
<protein>
    <recommendedName>
        <fullName evidence="4">Integral membrane protein</fullName>
    </recommendedName>
</protein>
<evidence type="ECO:0008006" key="4">
    <source>
        <dbReference type="Google" id="ProtNLM"/>
    </source>
</evidence>